<dbReference type="SUPFAM" id="SSF47979">
    <property type="entry name" value="Iron-dependent repressor protein, dimerization domain"/>
    <property type="match status" value="1"/>
</dbReference>
<gene>
    <name evidence="8" type="ORF">C4520_10400</name>
</gene>
<proteinExistence type="inferred from homology"/>
<dbReference type="InterPro" id="IPR036421">
    <property type="entry name" value="Fe_dep_repressor_sf"/>
</dbReference>
<protein>
    <recommendedName>
        <fullName evidence="2">Transcriptional regulator MntR</fullName>
    </recommendedName>
</protein>
<dbReference type="InterPro" id="IPR001367">
    <property type="entry name" value="Fe_dep_repressor"/>
</dbReference>
<dbReference type="InterPro" id="IPR050536">
    <property type="entry name" value="DtxR_MntR_Metal-Reg"/>
</dbReference>
<dbReference type="Gene3D" id="1.10.10.10">
    <property type="entry name" value="Winged helix-like DNA-binding domain superfamily/Winged helix DNA-binding domain"/>
    <property type="match status" value="1"/>
</dbReference>
<evidence type="ECO:0000313" key="9">
    <source>
        <dbReference type="Proteomes" id="UP000265882"/>
    </source>
</evidence>
<dbReference type="EMBL" id="QZKU01000070">
    <property type="protein sequence ID" value="RJP21119.1"/>
    <property type="molecule type" value="Genomic_DNA"/>
</dbReference>
<dbReference type="GO" id="GO:0003700">
    <property type="term" value="F:DNA-binding transcription factor activity"/>
    <property type="evidence" value="ECO:0007669"/>
    <property type="project" value="InterPro"/>
</dbReference>
<evidence type="ECO:0000313" key="8">
    <source>
        <dbReference type="EMBL" id="RJP21119.1"/>
    </source>
</evidence>
<sequence length="169" mass="18910">MVAPLSPSQEDYLETIYQIGLKKRAVRSKDIARSMKVTRPSVTGALQSLAEKGLIQYEPYEFITLTPKGLIAARRVVRRHTVMHDFLTKVLGICRAEAEEQACRLEHAISGDLTRRLALFVEFLESCPEGIEAWAERFNCFRVGRRAECVCEASTLHAAAPKSADSKSK</sequence>
<feature type="domain" description="HTH dtxR-type" evidence="7">
    <location>
        <begin position="5"/>
        <end position="66"/>
    </location>
</feature>
<evidence type="ECO:0000256" key="6">
    <source>
        <dbReference type="ARBA" id="ARBA00025185"/>
    </source>
</evidence>
<comment type="caution">
    <text evidence="8">The sequence shown here is derived from an EMBL/GenBank/DDBJ whole genome shotgun (WGS) entry which is preliminary data.</text>
</comment>
<dbReference type="InterPro" id="IPR022687">
    <property type="entry name" value="HTH_DTXR"/>
</dbReference>
<accession>A0A3A4NQC7</accession>
<dbReference type="GO" id="GO:0046983">
    <property type="term" value="F:protein dimerization activity"/>
    <property type="evidence" value="ECO:0007669"/>
    <property type="project" value="InterPro"/>
</dbReference>
<dbReference type="SMART" id="SM00529">
    <property type="entry name" value="HTH_DTXR"/>
    <property type="match status" value="1"/>
</dbReference>
<evidence type="ECO:0000256" key="2">
    <source>
        <dbReference type="ARBA" id="ARBA00022386"/>
    </source>
</evidence>
<organism evidence="8 9">
    <name type="scientific">Abyssobacteria bacterium (strain SURF_5)</name>
    <dbReference type="NCBI Taxonomy" id="2093360"/>
    <lineage>
        <taxon>Bacteria</taxon>
        <taxon>Pseudomonadati</taxon>
        <taxon>Candidatus Hydrogenedentota</taxon>
        <taxon>Candidatus Abyssobacteria</taxon>
    </lineage>
</organism>
<name>A0A3A4NQC7_ABYX5</name>
<evidence type="ECO:0000256" key="5">
    <source>
        <dbReference type="ARBA" id="ARBA00023163"/>
    </source>
</evidence>
<dbReference type="Proteomes" id="UP000265882">
    <property type="component" value="Unassembled WGS sequence"/>
</dbReference>
<dbReference type="InterPro" id="IPR022689">
    <property type="entry name" value="Iron_dep_repressor"/>
</dbReference>
<reference evidence="8 9" key="1">
    <citation type="journal article" date="2017" name="ISME J.">
        <title>Energy and carbon metabolisms in a deep terrestrial subsurface fluid microbial community.</title>
        <authorList>
            <person name="Momper L."/>
            <person name="Jungbluth S.P."/>
            <person name="Lee M.D."/>
            <person name="Amend J.P."/>
        </authorList>
    </citation>
    <scope>NUCLEOTIDE SEQUENCE [LARGE SCALE GENOMIC DNA]</scope>
    <source>
        <strain evidence="8">SURF_5</strain>
    </source>
</reference>
<dbReference type="PROSITE" id="PS50944">
    <property type="entry name" value="HTH_DTXR"/>
    <property type="match status" value="1"/>
</dbReference>
<evidence type="ECO:0000259" key="7">
    <source>
        <dbReference type="PROSITE" id="PS50944"/>
    </source>
</evidence>
<comment type="function">
    <text evidence="6">In the presence of manganese, represses expression of mntH and mntS. Up-regulates expression of mntP.</text>
</comment>
<dbReference type="GO" id="GO:0046914">
    <property type="term" value="F:transition metal ion binding"/>
    <property type="evidence" value="ECO:0007669"/>
    <property type="project" value="InterPro"/>
</dbReference>
<dbReference type="AlphaFoldDB" id="A0A3A4NQC7"/>
<dbReference type="GO" id="GO:0003677">
    <property type="term" value="F:DNA binding"/>
    <property type="evidence" value="ECO:0007669"/>
    <property type="project" value="UniProtKB-KW"/>
</dbReference>
<dbReference type="Gene3D" id="1.10.60.10">
    <property type="entry name" value="Iron dependent repressor, metal binding and dimerisation domain"/>
    <property type="match status" value="1"/>
</dbReference>
<dbReference type="InterPro" id="IPR036388">
    <property type="entry name" value="WH-like_DNA-bd_sf"/>
</dbReference>
<evidence type="ECO:0000256" key="3">
    <source>
        <dbReference type="ARBA" id="ARBA00023015"/>
    </source>
</evidence>
<keyword evidence="5" id="KW-0804">Transcription</keyword>
<comment type="similarity">
    <text evidence="1">Belongs to the DtxR/MntR family.</text>
</comment>
<dbReference type="Pfam" id="PF01325">
    <property type="entry name" value="Fe_dep_repress"/>
    <property type="match status" value="1"/>
</dbReference>
<evidence type="ECO:0000256" key="4">
    <source>
        <dbReference type="ARBA" id="ARBA00023125"/>
    </source>
</evidence>
<dbReference type="InterPro" id="IPR036390">
    <property type="entry name" value="WH_DNA-bd_sf"/>
</dbReference>
<keyword evidence="4" id="KW-0238">DNA-binding</keyword>
<keyword evidence="3" id="KW-0805">Transcription regulation</keyword>
<dbReference type="SUPFAM" id="SSF46785">
    <property type="entry name" value="Winged helix' DNA-binding domain"/>
    <property type="match status" value="1"/>
</dbReference>
<dbReference type="PANTHER" id="PTHR33238:SF7">
    <property type="entry name" value="IRON-DEPENDENT TRANSCRIPTIONAL REGULATOR"/>
    <property type="match status" value="1"/>
</dbReference>
<dbReference type="Pfam" id="PF02742">
    <property type="entry name" value="Fe_dep_repr_C"/>
    <property type="match status" value="1"/>
</dbReference>
<evidence type="ECO:0000256" key="1">
    <source>
        <dbReference type="ARBA" id="ARBA00007871"/>
    </source>
</evidence>
<dbReference type="PANTHER" id="PTHR33238">
    <property type="entry name" value="IRON (METAL) DEPENDENT REPRESSOR, DTXR FAMILY"/>
    <property type="match status" value="1"/>
</dbReference>